<evidence type="ECO:0000313" key="2">
    <source>
        <dbReference type="Proteomes" id="UP000789359"/>
    </source>
</evidence>
<accession>A0ABN7K1M5</accession>
<reference evidence="1 2" key="1">
    <citation type="submission" date="2020-11" db="EMBL/GenBank/DDBJ databases">
        <authorList>
            <person name="Peeters C."/>
        </authorList>
    </citation>
    <scope>NUCLEOTIDE SEQUENCE [LARGE SCALE GENOMIC DNA]</scope>
    <source>
        <strain evidence="1 2">LMG 8286</strain>
    </source>
</reference>
<dbReference type="RefSeq" id="WP_230056078.1">
    <property type="nucleotide sequence ID" value="NZ_CAJHOE010000001.1"/>
</dbReference>
<dbReference type="EMBL" id="CAJHOE010000001">
    <property type="protein sequence ID" value="CAD7286443.1"/>
    <property type="molecule type" value="Genomic_DNA"/>
</dbReference>
<protein>
    <submittedName>
        <fullName evidence="1">Uncharacterized protein</fullName>
    </submittedName>
</protein>
<proteinExistence type="predicted"/>
<name>A0ABN7K1M5_9BACT</name>
<sequence length="216" mass="25404">MKIISKFKDFYDHIVAKYGIDERLVYERKCSDIDAKIKLSCEYAQNEAVEFEIYIGEYLIYGFKSASHTYTSLDLVLPSKKEPFLWRNIKPLKFQNGNELFIYSQDENSRFILRADRYTNKPLKTARNFDEDLANEPILIRYQAEQNGKFTPKIVANPNLSKFGIFIDPEFIWQSLVEFLSKQKSQDEISRPLSDSVKIQSHGFDKKRSFRPKIKS</sequence>
<keyword evidence="2" id="KW-1185">Reference proteome</keyword>
<comment type="caution">
    <text evidence="1">The sequence shown here is derived from an EMBL/GenBank/DDBJ whole genome shotgun (WGS) entry which is preliminary data.</text>
</comment>
<evidence type="ECO:0000313" key="1">
    <source>
        <dbReference type="EMBL" id="CAD7286443.1"/>
    </source>
</evidence>
<gene>
    <name evidence="1" type="ORF">LMG8286_00276</name>
</gene>
<dbReference type="Proteomes" id="UP000789359">
    <property type="component" value="Unassembled WGS sequence"/>
</dbReference>
<organism evidence="1 2">
    <name type="scientific">Campylobacter suis</name>
    <dbReference type="NCBI Taxonomy" id="2790657"/>
    <lineage>
        <taxon>Bacteria</taxon>
        <taxon>Pseudomonadati</taxon>
        <taxon>Campylobacterota</taxon>
        <taxon>Epsilonproteobacteria</taxon>
        <taxon>Campylobacterales</taxon>
        <taxon>Campylobacteraceae</taxon>
        <taxon>Campylobacter</taxon>
    </lineage>
</organism>